<proteinExistence type="predicted"/>
<name>A0ABN8GQW0_9BACL</name>
<gene>
    <name evidence="1" type="ORF">PAECIP111893_04016</name>
</gene>
<protein>
    <recommendedName>
        <fullName evidence="3">DNA phosphorothioation-dependent restriction protein DptF</fullName>
    </recommendedName>
</protein>
<organism evidence="1 2">
    <name type="scientific">Paenibacillus plantiphilus</name>
    <dbReference type="NCBI Taxonomy" id="2905650"/>
    <lineage>
        <taxon>Bacteria</taxon>
        <taxon>Bacillati</taxon>
        <taxon>Bacillota</taxon>
        <taxon>Bacilli</taxon>
        <taxon>Bacillales</taxon>
        <taxon>Paenibacillaceae</taxon>
        <taxon>Paenibacillus</taxon>
    </lineage>
</organism>
<sequence length="557" mass="64265">MNSFVQYLDQFNVLSPNHAKIYDEYTSSADAYRLSIQTRIEQFLLSIFKDAPRSIIMTGNAGDGKTRLCRTVYESLTGQPLQQWPESGMMEISFNQGTLIIVKDLSELTEAVIYENLTQLQNEIRGDHARNIYYLIAANEGKLTKFLSQNSSLQDLSGLVKDRFMDHTKNDQNLYLVNLQDVTSSIYAARIMEEWNREENWADCDTCRKSANCVIRLNHRRMSQESVRERLAEQYRLLDCLGVHVTMREILIHMSYVLTGGLTCDQVLNADYKAIEKQAKRVYYNNFYGAELPDGGSIEQGAVQYFRELDPGRLSVSSIDDYLLNGDISGEGEIVDKHARLFDEEIDLLFGYYRKQIEMYRSQDANRDSGKIVELMPGFRRKYFFESDEGDVGNRRKLVPYLHFHTFTESLINRQKQSAIRKELIHGLNHAFSKKLIDRAESQLFAVNENLLIHESFSTSQTVLNVEPERSDIDYKPSKLFITVNHGPKLEVKLPVFEYLLRLASGGLYVTLKQEVDILLGTFRNDLINRSELDEFMLQVLAMDSNKGVYKRHDINI</sequence>
<accession>A0ABN8GQW0</accession>
<dbReference type="Proteomes" id="UP000838686">
    <property type="component" value="Unassembled WGS sequence"/>
</dbReference>
<comment type="caution">
    <text evidence="1">The sequence shown here is derived from an EMBL/GenBank/DDBJ whole genome shotgun (WGS) entry which is preliminary data.</text>
</comment>
<reference evidence="1" key="1">
    <citation type="submission" date="2022-01" db="EMBL/GenBank/DDBJ databases">
        <authorList>
            <person name="Criscuolo A."/>
        </authorList>
    </citation>
    <scope>NUCLEOTIDE SEQUENCE</scope>
    <source>
        <strain evidence="1">CIP111893</strain>
    </source>
</reference>
<keyword evidence="2" id="KW-1185">Reference proteome</keyword>
<evidence type="ECO:0000313" key="2">
    <source>
        <dbReference type="Proteomes" id="UP000838686"/>
    </source>
</evidence>
<dbReference type="EMBL" id="CAKMMF010000025">
    <property type="protein sequence ID" value="CAH1215731.1"/>
    <property type="molecule type" value="Genomic_DNA"/>
</dbReference>
<evidence type="ECO:0000313" key="1">
    <source>
        <dbReference type="EMBL" id="CAH1215731.1"/>
    </source>
</evidence>
<evidence type="ECO:0008006" key="3">
    <source>
        <dbReference type="Google" id="ProtNLM"/>
    </source>
</evidence>